<dbReference type="Proteomes" id="UP000616885">
    <property type="component" value="Unassembled WGS sequence"/>
</dbReference>
<dbReference type="InterPro" id="IPR009799">
    <property type="entry name" value="EthD_dom"/>
</dbReference>
<dbReference type="AlphaFoldDB" id="A0A8H7MY09"/>
<dbReference type="EMBL" id="JADCTT010000023">
    <property type="protein sequence ID" value="KAF9742170.1"/>
    <property type="molecule type" value="Genomic_DNA"/>
</dbReference>
<comment type="similarity">
    <text evidence="1">Belongs to the tpcK family.</text>
</comment>
<evidence type="ECO:0000259" key="2">
    <source>
        <dbReference type="Pfam" id="PF07110"/>
    </source>
</evidence>
<protein>
    <recommendedName>
        <fullName evidence="2">EthD domain-containing protein</fullName>
    </recommendedName>
</protein>
<dbReference type="InterPro" id="IPR011008">
    <property type="entry name" value="Dimeric_a/b-barrel"/>
</dbReference>
<organism evidence="3 4">
    <name type="scientific">Bionectria ochroleuca</name>
    <name type="common">Gliocladium roseum</name>
    <dbReference type="NCBI Taxonomy" id="29856"/>
    <lineage>
        <taxon>Eukaryota</taxon>
        <taxon>Fungi</taxon>
        <taxon>Dikarya</taxon>
        <taxon>Ascomycota</taxon>
        <taxon>Pezizomycotina</taxon>
        <taxon>Sordariomycetes</taxon>
        <taxon>Hypocreomycetidae</taxon>
        <taxon>Hypocreales</taxon>
        <taxon>Bionectriaceae</taxon>
        <taxon>Clonostachys</taxon>
    </lineage>
</organism>
<sequence length="177" mass="20140">MVRAIPYILILSLDIDTRSSFTIASASSEVLKPNRLPPPVMKLPTIACAANVGIRFMMFARRRQDLTPDEYKDYYENHHVPLLKSLAGKTFPLSHKRTYVNRATPDYSAVIVFGEQADFAYDSMSILTLKDQKHYDALFTLYNDNTTGKAIHDDEKNFIEWAKAVIIDCDHVTRGSH</sequence>
<feature type="domain" description="EthD" evidence="2">
    <location>
        <begin position="63"/>
        <end position="160"/>
    </location>
</feature>
<proteinExistence type="inferred from homology"/>
<gene>
    <name evidence="3" type="ORF">IM811_009678</name>
</gene>
<evidence type="ECO:0000256" key="1">
    <source>
        <dbReference type="ARBA" id="ARBA00005986"/>
    </source>
</evidence>
<dbReference type="SUPFAM" id="SSF54909">
    <property type="entry name" value="Dimeric alpha+beta barrel"/>
    <property type="match status" value="1"/>
</dbReference>
<dbReference type="GO" id="GO:0016491">
    <property type="term" value="F:oxidoreductase activity"/>
    <property type="evidence" value="ECO:0007669"/>
    <property type="project" value="InterPro"/>
</dbReference>
<evidence type="ECO:0000313" key="4">
    <source>
        <dbReference type="Proteomes" id="UP000616885"/>
    </source>
</evidence>
<name>A0A8H7MY09_BIOOC</name>
<dbReference type="Gene3D" id="3.30.70.100">
    <property type="match status" value="1"/>
</dbReference>
<evidence type="ECO:0000313" key="3">
    <source>
        <dbReference type="EMBL" id="KAF9742170.1"/>
    </source>
</evidence>
<dbReference type="Pfam" id="PF07110">
    <property type="entry name" value="EthD"/>
    <property type="match status" value="1"/>
</dbReference>
<reference evidence="3" key="1">
    <citation type="submission" date="2020-10" db="EMBL/GenBank/DDBJ databases">
        <title>High-Quality Genome Resource of Clonostachys rosea strain S41 by Oxford Nanopore Long-Read Sequencing.</title>
        <authorList>
            <person name="Wang H."/>
        </authorList>
    </citation>
    <scope>NUCLEOTIDE SEQUENCE</scope>
    <source>
        <strain evidence="3">S41</strain>
    </source>
</reference>
<accession>A0A8H7MY09</accession>
<comment type="caution">
    <text evidence="3">The sequence shown here is derived from an EMBL/GenBank/DDBJ whole genome shotgun (WGS) entry which is preliminary data.</text>
</comment>